<dbReference type="AlphaFoldDB" id="A0A4Z1PM84"/>
<evidence type="ECO:0000256" key="1">
    <source>
        <dbReference type="SAM" id="MobiDB-lite"/>
    </source>
</evidence>
<organism evidence="2 3">
    <name type="scientific">Venturia nashicola</name>
    <dbReference type="NCBI Taxonomy" id="86259"/>
    <lineage>
        <taxon>Eukaryota</taxon>
        <taxon>Fungi</taxon>
        <taxon>Dikarya</taxon>
        <taxon>Ascomycota</taxon>
        <taxon>Pezizomycotina</taxon>
        <taxon>Dothideomycetes</taxon>
        <taxon>Pleosporomycetidae</taxon>
        <taxon>Venturiales</taxon>
        <taxon>Venturiaceae</taxon>
        <taxon>Venturia</taxon>
    </lineage>
</organism>
<feature type="region of interest" description="Disordered" evidence="1">
    <location>
        <begin position="1"/>
        <end position="86"/>
    </location>
</feature>
<evidence type="ECO:0000313" key="2">
    <source>
        <dbReference type="EMBL" id="TID23334.1"/>
    </source>
</evidence>
<protein>
    <submittedName>
        <fullName evidence="2">Uncharacterized protein</fullName>
    </submittedName>
</protein>
<evidence type="ECO:0000313" key="3">
    <source>
        <dbReference type="Proteomes" id="UP000298493"/>
    </source>
</evidence>
<feature type="compositionally biased region" description="Basic and acidic residues" evidence="1">
    <location>
        <begin position="43"/>
        <end position="54"/>
    </location>
</feature>
<comment type="caution">
    <text evidence="2">The sequence shown here is derived from an EMBL/GenBank/DDBJ whole genome shotgun (WGS) entry which is preliminary data.</text>
</comment>
<feature type="compositionally biased region" description="Acidic residues" evidence="1">
    <location>
        <begin position="10"/>
        <end position="21"/>
    </location>
</feature>
<dbReference type="Proteomes" id="UP000298493">
    <property type="component" value="Unassembled WGS sequence"/>
</dbReference>
<proteinExistence type="predicted"/>
<gene>
    <name evidence="2" type="ORF">E6O75_ATG02970</name>
</gene>
<accession>A0A4Z1PM84</accession>
<reference evidence="2 3" key="1">
    <citation type="submission" date="2019-04" db="EMBL/GenBank/DDBJ databases">
        <title>High contiguity whole genome sequence and gene annotation resource for two Venturia nashicola isolates.</title>
        <authorList>
            <person name="Prokchorchik M."/>
            <person name="Won K."/>
            <person name="Lee Y."/>
            <person name="Choi E.D."/>
            <person name="Segonzac C."/>
            <person name="Sohn K.H."/>
        </authorList>
    </citation>
    <scope>NUCLEOTIDE SEQUENCE [LARGE SCALE GENOMIC DNA]</scope>
    <source>
        <strain evidence="2 3">PRI2</strain>
    </source>
</reference>
<sequence length="133" mass="14966">METARRSSSESEDEDEDEDEGMSMVKDEVGRGQPLKASGNPKDQARVKKEKDVLMDDSSDEPTRPDFHYDKDMRETDSRMEDTEFGVEASTKGTAAIAAEMEWLRSNAKEAEMQQGNKHFRLFVLTLGEADIG</sequence>
<feature type="compositionally biased region" description="Basic and acidic residues" evidence="1">
    <location>
        <begin position="61"/>
        <end position="82"/>
    </location>
</feature>
<dbReference type="EMBL" id="SNSC02000006">
    <property type="protein sequence ID" value="TID23334.1"/>
    <property type="molecule type" value="Genomic_DNA"/>
</dbReference>
<name>A0A4Z1PM84_9PEZI</name>
<keyword evidence="3" id="KW-1185">Reference proteome</keyword>